<dbReference type="GO" id="GO:0009401">
    <property type="term" value="P:phosphoenolpyruvate-dependent sugar phosphotransferase system"/>
    <property type="evidence" value="ECO:0007669"/>
    <property type="project" value="InterPro"/>
</dbReference>
<dbReference type="RefSeq" id="WP_154532225.1">
    <property type="nucleotide sequence ID" value="NZ_VULX01000028.1"/>
</dbReference>
<keyword evidence="3" id="KW-1003">Cell membrane</keyword>
<keyword evidence="7 8" id="KW-0472">Membrane</keyword>
<feature type="transmembrane region" description="Helical" evidence="8">
    <location>
        <begin position="128"/>
        <end position="149"/>
    </location>
</feature>
<keyword evidence="4 10" id="KW-0762">Sugar transport</keyword>
<dbReference type="InterPro" id="IPR003352">
    <property type="entry name" value="PTS_EIIC"/>
</dbReference>
<organism evidence="10 11">
    <name type="scientific">Inconstantimicrobium porci</name>
    <dbReference type="NCBI Taxonomy" id="2652291"/>
    <lineage>
        <taxon>Bacteria</taxon>
        <taxon>Bacillati</taxon>
        <taxon>Bacillota</taxon>
        <taxon>Clostridia</taxon>
        <taxon>Eubacteriales</taxon>
        <taxon>Clostridiaceae</taxon>
        <taxon>Inconstantimicrobium</taxon>
    </lineage>
</organism>
<evidence type="ECO:0000256" key="3">
    <source>
        <dbReference type="ARBA" id="ARBA00022475"/>
    </source>
</evidence>
<gene>
    <name evidence="10" type="ORF">FYJ33_13245</name>
</gene>
<feature type="transmembrane region" description="Helical" evidence="8">
    <location>
        <begin position="251"/>
        <end position="270"/>
    </location>
</feature>
<feature type="domain" description="Phosphotransferase system EIIC" evidence="9">
    <location>
        <begin position="12"/>
        <end position="335"/>
    </location>
</feature>
<comment type="subcellular location">
    <subcellularLocation>
        <location evidence="1">Cell membrane</location>
        <topology evidence="1">Multi-pass membrane protein</topology>
    </subcellularLocation>
</comment>
<dbReference type="AlphaFoldDB" id="A0A7X2N145"/>
<evidence type="ECO:0000256" key="8">
    <source>
        <dbReference type="SAM" id="Phobius"/>
    </source>
</evidence>
<accession>A0A7X2N145</accession>
<keyword evidence="11" id="KW-1185">Reference proteome</keyword>
<evidence type="ECO:0000313" key="11">
    <source>
        <dbReference type="Proteomes" id="UP000460287"/>
    </source>
</evidence>
<dbReference type="GO" id="GO:0005886">
    <property type="term" value="C:plasma membrane"/>
    <property type="evidence" value="ECO:0007669"/>
    <property type="project" value="UniProtKB-SubCell"/>
</dbReference>
<name>A0A7X2N145_9CLOT</name>
<evidence type="ECO:0000259" key="9">
    <source>
        <dbReference type="Pfam" id="PF13303"/>
    </source>
</evidence>
<evidence type="ECO:0000256" key="5">
    <source>
        <dbReference type="ARBA" id="ARBA00022692"/>
    </source>
</evidence>
<keyword evidence="2" id="KW-0813">Transport</keyword>
<evidence type="ECO:0000256" key="1">
    <source>
        <dbReference type="ARBA" id="ARBA00004651"/>
    </source>
</evidence>
<dbReference type="Pfam" id="PF13303">
    <property type="entry name" value="PTS_EIIC_2"/>
    <property type="match status" value="1"/>
</dbReference>
<comment type="caution">
    <text evidence="10">The sequence shown here is derived from an EMBL/GenBank/DDBJ whole genome shotgun (WGS) entry which is preliminary data.</text>
</comment>
<feature type="transmembrane region" description="Helical" evidence="8">
    <location>
        <begin position="301"/>
        <end position="322"/>
    </location>
</feature>
<proteinExistence type="predicted"/>
<sequence>MKNGYIKDRIFKGSSGLAQGIFVTLGIGLLLENIGKMLGFAPLVTIGTVTKMLMAPGIGAGIAFALGANALTIFSAMAASTLGAAAMTITPEVGILIKTGEPIGAVLAGIVATYVGKRISGKTSLDMMIVPLSAVVIGGLFGFYASQFITPILNTVGGAITGATQSNLIVSSIVIAVLWAILLVSPASSVALALALGLNGHASAAALIGCTATFVSFVIMSYKENNMGAILAIGLCTPKVQLPNVTRNLKIMIPTLVASAIAAPIAVAGLNFTAETALAGMGLCSFVAPISILGSQGIKGLGIYIAGGIVIPGIISFIVYIAMKKKGLIKEGDLKMEA</sequence>
<protein>
    <submittedName>
        <fullName evidence="10">PTS sugar transporter subunit IIC</fullName>
    </submittedName>
</protein>
<evidence type="ECO:0000256" key="6">
    <source>
        <dbReference type="ARBA" id="ARBA00022989"/>
    </source>
</evidence>
<feature type="transmembrane region" description="Helical" evidence="8">
    <location>
        <begin position="277"/>
        <end position="295"/>
    </location>
</feature>
<evidence type="ECO:0000256" key="7">
    <source>
        <dbReference type="ARBA" id="ARBA00023136"/>
    </source>
</evidence>
<reference evidence="10 11" key="1">
    <citation type="submission" date="2019-08" db="EMBL/GenBank/DDBJ databases">
        <title>In-depth cultivation of the pig gut microbiome towards novel bacterial diversity and tailored functional studies.</title>
        <authorList>
            <person name="Wylensek D."/>
            <person name="Hitch T.C.A."/>
            <person name="Clavel T."/>
        </authorList>
    </citation>
    <scope>NUCLEOTIDE SEQUENCE [LARGE SCALE GENOMIC DNA]</scope>
    <source>
        <strain evidence="10 11">WCA-383-APC-5B</strain>
    </source>
</reference>
<dbReference type="GO" id="GO:0008982">
    <property type="term" value="F:protein-N(PI)-phosphohistidine-sugar phosphotransferase activity"/>
    <property type="evidence" value="ECO:0007669"/>
    <property type="project" value="InterPro"/>
</dbReference>
<evidence type="ECO:0000313" key="10">
    <source>
        <dbReference type="EMBL" id="MSR92330.1"/>
    </source>
</evidence>
<feature type="transmembrane region" description="Helical" evidence="8">
    <location>
        <begin position="202"/>
        <end position="222"/>
    </location>
</feature>
<dbReference type="EMBL" id="VULX01000028">
    <property type="protein sequence ID" value="MSR92330.1"/>
    <property type="molecule type" value="Genomic_DNA"/>
</dbReference>
<evidence type="ECO:0000256" key="4">
    <source>
        <dbReference type="ARBA" id="ARBA00022597"/>
    </source>
</evidence>
<feature type="transmembrane region" description="Helical" evidence="8">
    <location>
        <begin position="95"/>
        <end position="116"/>
    </location>
</feature>
<evidence type="ECO:0000256" key="2">
    <source>
        <dbReference type="ARBA" id="ARBA00022448"/>
    </source>
</evidence>
<dbReference type="Proteomes" id="UP000460287">
    <property type="component" value="Unassembled WGS sequence"/>
</dbReference>
<keyword evidence="6 8" id="KW-1133">Transmembrane helix</keyword>
<feature type="transmembrane region" description="Helical" evidence="8">
    <location>
        <begin position="169"/>
        <end position="195"/>
    </location>
</feature>
<feature type="transmembrane region" description="Helical" evidence="8">
    <location>
        <begin position="66"/>
        <end position="89"/>
    </location>
</feature>
<keyword evidence="5 8" id="KW-0812">Transmembrane</keyword>